<accession>A0A7T3FW67</accession>
<dbReference type="PANTHER" id="PTHR43689">
    <property type="entry name" value="HYDROLASE"/>
    <property type="match status" value="1"/>
</dbReference>
<dbReference type="Proteomes" id="UP000595001">
    <property type="component" value="Chromosome"/>
</dbReference>
<keyword evidence="4" id="KW-1185">Reference proteome</keyword>
<feature type="region of interest" description="Disordered" evidence="1">
    <location>
        <begin position="1"/>
        <end position="43"/>
    </location>
</feature>
<dbReference type="KEGG" id="hlt:I7X12_13640"/>
<dbReference type="InterPro" id="IPR000073">
    <property type="entry name" value="AB_hydrolase_1"/>
</dbReference>
<dbReference type="PRINTS" id="PR00111">
    <property type="entry name" value="ABHYDROLASE"/>
</dbReference>
<dbReference type="PANTHER" id="PTHR43689:SF8">
    <property type="entry name" value="ALPHA_BETA-HYDROLASES SUPERFAMILY PROTEIN"/>
    <property type="match status" value="1"/>
</dbReference>
<gene>
    <name evidence="3" type="ORF">I7X12_13640</name>
</gene>
<dbReference type="EMBL" id="CP065856">
    <property type="protein sequence ID" value="QPV61788.1"/>
    <property type="molecule type" value="Genomic_DNA"/>
</dbReference>
<dbReference type="OrthoDB" id="9890at2157"/>
<dbReference type="Pfam" id="PF00561">
    <property type="entry name" value="Abhydrolase_1"/>
    <property type="match status" value="1"/>
</dbReference>
<evidence type="ECO:0000313" key="4">
    <source>
        <dbReference type="Proteomes" id="UP000595001"/>
    </source>
</evidence>
<evidence type="ECO:0000256" key="1">
    <source>
        <dbReference type="SAM" id="MobiDB-lite"/>
    </source>
</evidence>
<proteinExistence type="predicted"/>
<dbReference type="GO" id="GO:0016787">
    <property type="term" value="F:hydrolase activity"/>
    <property type="evidence" value="ECO:0007669"/>
    <property type="project" value="UniProtKB-KW"/>
</dbReference>
<name>A0A7T3FW67_9EURY</name>
<dbReference type="RefSeq" id="WP_198060613.1">
    <property type="nucleotide sequence ID" value="NZ_CP065856.1"/>
</dbReference>
<dbReference type="Gene3D" id="3.40.50.1820">
    <property type="entry name" value="alpha/beta hydrolase"/>
    <property type="match status" value="1"/>
</dbReference>
<dbReference type="GeneID" id="60589555"/>
<sequence length="313" mass="32737">MSQSTPAERTDGTDTASSDGGETGAAPTAADTGDEPRTVEYGTTGRELAYAEYGTADGEPAVFLHGTPGSRRLSALLDDAAREAGVRLLAPDRPGFGESSDWPGRGPADAAAWFEPLLADAGVERARVVAFSGGAADALALGSERPDLVGRLDLVSGAAPPSVATETPPLQRLLGRLAATTPRLLRAALRAQVRLAERSGPSTVLAQYTDDPGDVSADAAELVRADFLEALGRSRDGAVTELVWVGEGWGVSPTDVAVPVRLWHGSDDANVPLEDAERLRDRLPDADVTVLDGDHLMTLLDARVRVFDIAPRD</sequence>
<evidence type="ECO:0000259" key="2">
    <source>
        <dbReference type="Pfam" id="PF00561"/>
    </source>
</evidence>
<reference evidence="3 4" key="1">
    <citation type="submission" date="2020-12" db="EMBL/GenBank/DDBJ databases">
        <title>Halosimplex halophilum sp. nov. and Halosimplex salinum sp. nov., two new members of the genus Halosimplex.</title>
        <authorList>
            <person name="Cui H.L."/>
        </authorList>
    </citation>
    <scope>NUCLEOTIDE SEQUENCE [LARGE SCALE GENOMIC DNA]</scope>
    <source>
        <strain evidence="3 4">YGH94</strain>
    </source>
</reference>
<feature type="compositionally biased region" description="Polar residues" evidence="1">
    <location>
        <begin position="1"/>
        <end position="18"/>
    </location>
</feature>
<feature type="domain" description="AB hydrolase-1" evidence="2">
    <location>
        <begin position="62"/>
        <end position="298"/>
    </location>
</feature>
<dbReference type="InterPro" id="IPR029058">
    <property type="entry name" value="AB_hydrolase_fold"/>
</dbReference>
<dbReference type="AlphaFoldDB" id="A0A7T3FW67"/>
<evidence type="ECO:0000313" key="3">
    <source>
        <dbReference type="EMBL" id="QPV61788.1"/>
    </source>
</evidence>
<keyword evidence="3" id="KW-0378">Hydrolase</keyword>
<dbReference type="SUPFAM" id="SSF53474">
    <property type="entry name" value="alpha/beta-Hydrolases"/>
    <property type="match status" value="1"/>
</dbReference>
<protein>
    <submittedName>
        <fullName evidence="3">Alpha/beta hydrolase</fullName>
    </submittedName>
</protein>
<organism evidence="3 4">
    <name type="scientific">Halosimplex litoreum</name>
    <dbReference type="NCBI Taxonomy" id="1198301"/>
    <lineage>
        <taxon>Archaea</taxon>
        <taxon>Methanobacteriati</taxon>
        <taxon>Methanobacteriota</taxon>
        <taxon>Stenosarchaea group</taxon>
        <taxon>Halobacteria</taxon>
        <taxon>Halobacteriales</taxon>
        <taxon>Haloarculaceae</taxon>
        <taxon>Halosimplex</taxon>
    </lineage>
</organism>